<dbReference type="RefSeq" id="WP_399618894.1">
    <property type="nucleotide sequence ID" value="NZ_JBITYT010000012.1"/>
</dbReference>
<evidence type="ECO:0000256" key="1">
    <source>
        <dbReference type="SAM" id="Coils"/>
    </source>
</evidence>
<dbReference type="Proteomes" id="UP001614391">
    <property type="component" value="Unassembled WGS sequence"/>
</dbReference>
<reference evidence="2 3" key="1">
    <citation type="submission" date="2024-10" db="EMBL/GenBank/DDBJ databases">
        <title>The Natural Products Discovery Center: Release of the First 8490 Sequenced Strains for Exploring Actinobacteria Biosynthetic Diversity.</title>
        <authorList>
            <person name="Kalkreuter E."/>
            <person name="Kautsar S.A."/>
            <person name="Yang D."/>
            <person name="Bader C.D."/>
            <person name="Teijaro C.N."/>
            <person name="Fluegel L."/>
            <person name="Davis C.M."/>
            <person name="Simpson J.R."/>
            <person name="Lauterbach L."/>
            <person name="Steele A.D."/>
            <person name="Gui C."/>
            <person name="Meng S."/>
            <person name="Li G."/>
            <person name="Viehrig K."/>
            <person name="Ye F."/>
            <person name="Su P."/>
            <person name="Kiefer A.F."/>
            <person name="Nichols A."/>
            <person name="Cepeda A.J."/>
            <person name="Yan W."/>
            <person name="Fan B."/>
            <person name="Jiang Y."/>
            <person name="Adhikari A."/>
            <person name="Zheng C.-J."/>
            <person name="Schuster L."/>
            <person name="Cowan T.M."/>
            <person name="Smanski M.J."/>
            <person name="Chevrette M.G."/>
            <person name="De Carvalho L.P.S."/>
            <person name="Shen B."/>
        </authorList>
    </citation>
    <scope>NUCLEOTIDE SEQUENCE [LARGE SCALE GENOMIC DNA]</scope>
    <source>
        <strain evidence="2 3">NPDC053346</strain>
    </source>
</reference>
<gene>
    <name evidence="2" type="ORF">ACIGW0_25255</name>
</gene>
<proteinExistence type="predicted"/>
<feature type="coiled-coil region" evidence="1">
    <location>
        <begin position="110"/>
        <end position="211"/>
    </location>
</feature>
<dbReference type="EMBL" id="JBITYT010000012">
    <property type="protein sequence ID" value="MFI9122655.1"/>
    <property type="molecule type" value="Genomic_DNA"/>
</dbReference>
<organism evidence="2 3">
    <name type="scientific">Streptomyces bikiniensis</name>
    <dbReference type="NCBI Taxonomy" id="1896"/>
    <lineage>
        <taxon>Bacteria</taxon>
        <taxon>Bacillati</taxon>
        <taxon>Actinomycetota</taxon>
        <taxon>Actinomycetes</taxon>
        <taxon>Kitasatosporales</taxon>
        <taxon>Streptomycetaceae</taxon>
        <taxon>Streptomyces</taxon>
    </lineage>
</organism>
<evidence type="ECO:0000313" key="2">
    <source>
        <dbReference type="EMBL" id="MFI9122655.1"/>
    </source>
</evidence>
<comment type="caution">
    <text evidence="2">The sequence shown here is derived from an EMBL/GenBank/DDBJ whole genome shotgun (WGS) entry which is preliminary data.</text>
</comment>
<name>A0ABW8D1Z5_STRBI</name>
<accession>A0ABW8D1Z5</accession>
<keyword evidence="1" id="KW-0175">Coiled coil</keyword>
<evidence type="ECO:0000313" key="3">
    <source>
        <dbReference type="Proteomes" id="UP001614391"/>
    </source>
</evidence>
<evidence type="ECO:0008006" key="4">
    <source>
        <dbReference type="Google" id="ProtNLM"/>
    </source>
</evidence>
<protein>
    <recommendedName>
        <fullName evidence="4">HTH cro/C1-type domain-containing protein</fullName>
    </recommendedName>
</protein>
<sequence>MTEVARTRGGSAEVERGGIAEVAALGNELTGLFNRLGITRTQYAYRVHLDKSAVSRYLSGRRLAPREFVDRLVREVEEHVGAPLQPEAREAIRSRRLEALRACNPAEYELEALRGELARSRRDAERVNRNIEALHVLLEHKESEVRAVADDLTRLRLDWGAERTALARTQEELRSEIARLREDLADAERLRLDAERRGEELRGTVLRLEEELARRRPAGGTGELPLDEFQRQIVAMTEAEDFSEVARELTEAAWSRPLDEAAELLRWLEGSDAVGTMAAMFATNVARLRPLEDVLAFAPEVRRRGGAGLRLEWRAVVAARITERNAAAVYLGLRDEETLSDSEGDRVLAMALSRTRSDTEAASLVSAALAGTAHPARLTRVTDVLVRGRTGDPLGLKVLLWLAERGRFDVAAAVLAVAVGETSELFDSGDGGARLGRRVRELDGERIGVLFDLVTWLDDTEVMTLFAVRLLHADDDALLHRLFRTMEEQKRLDLLDLRMSAGLRRALADWRRSRRQ</sequence>
<keyword evidence="3" id="KW-1185">Reference proteome</keyword>